<geneLocation type="plasmid" evidence="6 7">
    <name>unnamed1</name>
</geneLocation>
<feature type="domain" description="YbaK/aminoacyl-tRNA synthetase-associated" evidence="5">
    <location>
        <begin position="33"/>
        <end position="148"/>
    </location>
</feature>
<dbReference type="CDD" id="cd00002">
    <property type="entry name" value="YbaK_deacylase"/>
    <property type="match status" value="1"/>
</dbReference>
<accession>A0A2K9NKR7</accession>
<sequence length="161" mass="16282">MSAKATPAVNTLKSAGVAHRLLEYDYDPDADAIGMAAAAALGVDPAMLFKTLVSDVEGVGLVCAVIPSPARLDLKALASAVGGKRAALADPKAAERVSGYVIGGISPLGMRKRLPTLIDASAGTLTEVIMNGGRRGLQIAAAPADIVRVLGAKLAPITVNK</sequence>
<protein>
    <recommendedName>
        <fullName evidence="4">Cys-tRNA(Pro)/Cys-tRNA(Cys) deacylase</fullName>
        <ecNumber evidence="4">4.2.-.-</ecNumber>
    </recommendedName>
</protein>
<dbReference type="InterPro" id="IPR004369">
    <property type="entry name" value="Prolyl-tRNA_editing_YbaK/EbsC"/>
</dbReference>
<organism evidence="6 7">
    <name type="scientific">Niveispirillum cyanobacteriorum</name>
    <dbReference type="NCBI Taxonomy" id="1612173"/>
    <lineage>
        <taxon>Bacteria</taxon>
        <taxon>Pseudomonadati</taxon>
        <taxon>Pseudomonadota</taxon>
        <taxon>Alphaproteobacteria</taxon>
        <taxon>Rhodospirillales</taxon>
        <taxon>Azospirillaceae</taxon>
        <taxon>Niveispirillum</taxon>
    </lineage>
</organism>
<evidence type="ECO:0000313" key="6">
    <source>
        <dbReference type="EMBL" id="AUN33664.1"/>
    </source>
</evidence>
<dbReference type="EMBL" id="CP025613">
    <property type="protein sequence ID" value="AUN33664.1"/>
    <property type="molecule type" value="Genomic_DNA"/>
</dbReference>
<keyword evidence="3 4" id="KW-0456">Lyase</keyword>
<dbReference type="GO" id="GO:0002161">
    <property type="term" value="F:aminoacyl-tRNA deacylase activity"/>
    <property type="evidence" value="ECO:0007669"/>
    <property type="project" value="InterPro"/>
</dbReference>
<evidence type="ECO:0000256" key="1">
    <source>
        <dbReference type="ARBA" id="ARBA00009798"/>
    </source>
</evidence>
<dbReference type="GO" id="GO:0006412">
    <property type="term" value="P:translation"/>
    <property type="evidence" value="ECO:0007669"/>
    <property type="project" value="UniProtKB-KW"/>
</dbReference>
<keyword evidence="6" id="KW-0614">Plasmid</keyword>
<name>A0A2K9NKR7_9PROT</name>
<comment type="similarity">
    <text evidence="1 4">Belongs to the prolyl-tRNA editing family. YbaK/EbsC subfamily.</text>
</comment>
<reference evidence="6 7" key="1">
    <citation type="submission" date="2017-12" db="EMBL/GenBank/DDBJ databases">
        <title>Genomes of bacteria within cyanobacterial aggregates.</title>
        <authorList>
            <person name="Cai H."/>
        </authorList>
    </citation>
    <scope>NUCLEOTIDE SEQUENCE [LARGE SCALE GENOMIC DNA]</scope>
    <source>
        <strain evidence="6 7">TH16</strain>
        <plasmid evidence="6 7">unnamed1</plasmid>
    </source>
</reference>
<dbReference type="InterPro" id="IPR007214">
    <property type="entry name" value="YbaK/aa-tRNA-synth-assoc-dom"/>
</dbReference>
<evidence type="ECO:0000256" key="4">
    <source>
        <dbReference type="PIRNR" id="PIRNR006181"/>
    </source>
</evidence>
<evidence type="ECO:0000313" key="7">
    <source>
        <dbReference type="Proteomes" id="UP000234752"/>
    </source>
</evidence>
<dbReference type="Proteomes" id="UP000234752">
    <property type="component" value="Plasmid unnamed1"/>
</dbReference>
<dbReference type="SUPFAM" id="SSF55826">
    <property type="entry name" value="YbaK/ProRS associated domain"/>
    <property type="match status" value="1"/>
</dbReference>
<evidence type="ECO:0000256" key="2">
    <source>
        <dbReference type="ARBA" id="ARBA00022917"/>
    </source>
</evidence>
<evidence type="ECO:0000256" key="3">
    <source>
        <dbReference type="ARBA" id="ARBA00023239"/>
    </source>
</evidence>
<dbReference type="Pfam" id="PF04073">
    <property type="entry name" value="tRNA_edit"/>
    <property type="match status" value="1"/>
</dbReference>
<dbReference type="GO" id="GO:0016829">
    <property type="term" value="F:lyase activity"/>
    <property type="evidence" value="ECO:0007669"/>
    <property type="project" value="UniProtKB-KW"/>
</dbReference>
<proteinExistence type="inferred from homology"/>
<dbReference type="InterPro" id="IPR036754">
    <property type="entry name" value="YbaK/aa-tRNA-synt-asso_dom_sf"/>
</dbReference>
<dbReference type="KEGG" id="ncb:C0V82_23450"/>
<dbReference type="PANTHER" id="PTHR30411">
    <property type="entry name" value="CYTOPLASMIC PROTEIN"/>
    <property type="match status" value="1"/>
</dbReference>
<dbReference type="PIRSF" id="PIRSF006181">
    <property type="entry name" value="EbsC_YbaK"/>
    <property type="match status" value="1"/>
</dbReference>
<dbReference type="OrthoDB" id="9809296at2"/>
<dbReference type="NCBIfam" id="TIGR00011">
    <property type="entry name" value="YbaK_EbsC"/>
    <property type="match status" value="1"/>
</dbReference>
<dbReference type="EC" id="4.2.-.-" evidence="4"/>
<dbReference type="Gene3D" id="3.90.960.10">
    <property type="entry name" value="YbaK/aminoacyl-tRNA synthetase-associated domain"/>
    <property type="match status" value="1"/>
</dbReference>
<evidence type="ECO:0000259" key="5">
    <source>
        <dbReference type="Pfam" id="PF04073"/>
    </source>
</evidence>
<dbReference type="PANTHER" id="PTHR30411:SF0">
    <property type="entry name" value="CYS-TRNA(PRO)_CYS-TRNA(CYS) DEACYLASE YBAK"/>
    <property type="match status" value="1"/>
</dbReference>
<keyword evidence="7" id="KW-1185">Reference proteome</keyword>
<gene>
    <name evidence="6" type="ORF">C0V82_23450</name>
</gene>
<keyword evidence="2 4" id="KW-0648">Protein biosynthesis</keyword>
<dbReference type="AlphaFoldDB" id="A0A2K9NKR7"/>